<dbReference type="STRING" id="1798561.A3B87_00295"/>
<evidence type="ECO:0000256" key="2">
    <source>
        <dbReference type="SAM" id="Phobius"/>
    </source>
</evidence>
<keyword evidence="2" id="KW-0812">Transmembrane</keyword>
<feature type="compositionally biased region" description="Polar residues" evidence="1">
    <location>
        <begin position="60"/>
        <end position="73"/>
    </location>
</feature>
<dbReference type="EMBL" id="MFMW01000021">
    <property type="protein sequence ID" value="OGG87123.1"/>
    <property type="molecule type" value="Genomic_DNA"/>
</dbReference>
<protein>
    <submittedName>
        <fullName evidence="3">Uncharacterized protein</fullName>
    </submittedName>
</protein>
<evidence type="ECO:0000313" key="3">
    <source>
        <dbReference type="EMBL" id="OGG87123.1"/>
    </source>
</evidence>
<dbReference type="Proteomes" id="UP000179136">
    <property type="component" value="Unassembled WGS sequence"/>
</dbReference>
<comment type="caution">
    <text evidence="3">The sequence shown here is derived from an EMBL/GenBank/DDBJ whole genome shotgun (WGS) entry which is preliminary data.</text>
</comment>
<gene>
    <name evidence="3" type="ORF">A3B87_00295</name>
</gene>
<feature type="transmembrane region" description="Helical" evidence="2">
    <location>
        <begin position="7"/>
        <end position="25"/>
    </location>
</feature>
<proteinExistence type="predicted"/>
<evidence type="ECO:0000256" key="1">
    <source>
        <dbReference type="SAM" id="MobiDB-lite"/>
    </source>
</evidence>
<evidence type="ECO:0000313" key="4">
    <source>
        <dbReference type="Proteomes" id="UP000179136"/>
    </source>
</evidence>
<reference evidence="3 4" key="1">
    <citation type="journal article" date="2016" name="Nat. Commun.">
        <title>Thousands of microbial genomes shed light on interconnected biogeochemical processes in an aquifer system.</title>
        <authorList>
            <person name="Anantharaman K."/>
            <person name="Brown C.T."/>
            <person name="Hug L.A."/>
            <person name="Sharon I."/>
            <person name="Castelle C.J."/>
            <person name="Probst A.J."/>
            <person name="Thomas B.C."/>
            <person name="Singh A."/>
            <person name="Wilkins M.J."/>
            <person name="Karaoz U."/>
            <person name="Brodie E.L."/>
            <person name="Williams K.H."/>
            <person name="Hubbard S.S."/>
            <person name="Banfield J.F."/>
        </authorList>
    </citation>
    <scope>NUCLEOTIDE SEQUENCE [LARGE SCALE GENOMIC DNA]</scope>
</reference>
<keyword evidence="2" id="KW-0472">Membrane</keyword>
<name>A0A1F6FMM2_9BACT</name>
<feature type="region of interest" description="Disordered" evidence="1">
    <location>
        <begin position="41"/>
        <end position="80"/>
    </location>
</feature>
<dbReference type="AlphaFoldDB" id="A0A1F6FMM2"/>
<sequence>MDNKKKIIIIFILVIILIVAAVFIVKEISKGDQAVIPNEAGNEASAGGGSEVALPGSEAGEQQQPAPSGNEAATVTEEEIDKKQAENRAKFFTAMLGSYSAAANFANVLDLRPLMSDKMLSWSEDFIARNINTPPEESMVTYALKTKVLSYSPLRTSLIVSTRREKNIGDARKLYSQDAELSLVKIGGEWKIDTLSWK</sequence>
<organism evidence="3 4">
    <name type="scientific">Candidatus Kuenenbacteria bacterium RIFCSPHIGHO2_02_FULL_39_13</name>
    <dbReference type="NCBI Taxonomy" id="1798561"/>
    <lineage>
        <taxon>Bacteria</taxon>
        <taxon>Candidatus Kueneniibacteriota</taxon>
    </lineage>
</organism>
<keyword evidence="2" id="KW-1133">Transmembrane helix</keyword>
<accession>A0A1F6FMM2</accession>